<dbReference type="InterPro" id="IPR015946">
    <property type="entry name" value="KH_dom-like_a/b"/>
</dbReference>
<dbReference type="RefSeq" id="WP_027590079.1">
    <property type="nucleotide sequence ID" value="NZ_FMUP01000005.1"/>
</dbReference>
<dbReference type="STRING" id="706570.PT85_03275"/>
<dbReference type="InterPro" id="IPR036102">
    <property type="entry name" value="OsmC/Ohrsf"/>
</dbReference>
<dbReference type="Gene3D" id="3.30.300.20">
    <property type="match status" value="1"/>
</dbReference>
<protein>
    <submittedName>
        <fullName evidence="1">Osmotically inducible protein C</fullName>
    </submittedName>
</protein>
<proteinExistence type="predicted"/>
<dbReference type="OrthoDB" id="9789573at2"/>
<dbReference type="EMBL" id="FTMC01000008">
    <property type="protein sequence ID" value="SIQ62356.1"/>
    <property type="molecule type" value="Genomic_DNA"/>
</dbReference>
<accession>A0A0B2D8I5</accession>
<evidence type="ECO:0000313" key="1">
    <source>
        <dbReference type="EMBL" id="KHO66592.1"/>
    </source>
</evidence>
<dbReference type="InterPro" id="IPR052924">
    <property type="entry name" value="OsmC/Ohr_hydroprdx_reductase"/>
</dbReference>
<dbReference type="EMBL" id="JTAK01000001">
    <property type="protein sequence ID" value="KHO66592.1"/>
    <property type="molecule type" value="Genomic_DNA"/>
</dbReference>
<evidence type="ECO:0000313" key="2">
    <source>
        <dbReference type="EMBL" id="SIQ62356.1"/>
    </source>
</evidence>
<name>A0A0B2D8I5_9PSED</name>
<sequence>MALKTIKASGHMQAGMTIDIQCGSHHVIMDQPKTAGGADLGASPLEVMIATVAGCFGSIGRIVAHQQKLAINAMTFEVEADYDPSGLLGRETDARVGFQEIRLKVDIDAPELDQARKQAFLEEVERRCPVMETLLNGTKVSTALA</sequence>
<accession>A0A0B3C519</accession>
<organism evidence="1 3">
    <name type="scientific">Pseudomonas flexibilis</name>
    <dbReference type="NCBI Taxonomy" id="706570"/>
    <lineage>
        <taxon>Bacteria</taxon>
        <taxon>Pseudomonadati</taxon>
        <taxon>Pseudomonadota</taxon>
        <taxon>Gammaproteobacteria</taxon>
        <taxon>Pseudomonadales</taxon>
        <taxon>Pseudomonadaceae</taxon>
        <taxon>Pseudomonas</taxon>
    </lineage>
</organism>
<dbReference type="PANTHER" id="PTHR35368">
    <property type="entry name" value="HYDROPEROXIDE REDUCTASE"/>
    <property type="match status" value="1"/>
</dbReference>
<dbReference type="Proteomes" id="UP000030980">
    <property type="component" value="Unassembled WGS sequence"/>
</dbReference>
<dbReference type="AlphaFoldDB" id="A0A0B2D8I5"/>
<dbReference type="SUPFAM" id="SSF82784">
    <property type="entry name" value="OsmC-like"/>
    <property type="match status" value="1"/>
</dbReference>
<reference evidence="2 4" key="2">
    <citation type="submission" date="2017-01" db="EMBL/GenBank/DDBJ databases">
        <authorList>
            <person name="Mah S.A."/>
            <person name="Swanson W.J."/>
            <person name="Moy G.W."/>
            <person name="Vacquier V.D."/>
        </authorList>
    </citation>
    <scope>NUCLEOTIDE SEQUENCE [LARGE SCALE GENOMIC DNA]</scope>
    <source>
        <strain evidence="2 4">ATCC 29606</strain>
    </source>
</reference>
<evidence type="ECO:0000313" key="3">
    <source>
        <dbReference type="Proteomes" id="UP000030980"/>
    </source>
</evidence>
<dbReference type="InterPro" id="IPR003718">
    <property type="entry name" value="OsmC/Ohr_fam"/>
</dbReference>
<evidence type="ECO:0000313" key="4">
    <source>
        <dbReference type="Proteomes" id="UP000186079"/>
    </source>
</evidence>
<dbReference type="PANTHER" id="PTHR35368:SF1">
    <property type="entry name" value="HYDROPEROXIDE REDUCTASE"/>
    <property type="match status" value="1"/>
</dbReference>
<dbReference type="Pfam" id="PF02566">
    <property type="entry name" value="OsmC"/>
    <property type="match status" value="1"/>
</dbReference>
<dbReference type="PATRIC" id="fig|706570.3.peg.2277"/>
<dbReference type="Proteomes" id="UP000186079">
    <property type="component" value="Unassembled WGS sequence"/>
</dbReference>
<gene>
    <name evidence="1" type="ORF">PT85_03275</name>
    <name evidence="2" type="ORF">SAMN05421672_10878</name>
</gene>
<reference evidence="1 3" key="1">
    <citation type="submission" date="2014-11" db="EMBL/GenBank/DDBJ databases">
        <title>Genome sequence of Pseudomonas tuomuerensis JCM 14085.</title>
        <authorList>
            <person name="Shin S.-K."/>
            <person name="Yi H."/>
        </authorList>
    </citation>
    <scope>NUCLEOTIDE SEQUENCE [LARGE SCALE GENOMIC DNA]</scope>
    <source>
        <strain evidence="1 3">JCM 14085</strain>
    </source>
</reference>
<keyword evidence="3" id="KW-1185">Reference proteome</keyword>